<feature type="domain" description="Tetrapyrrole methylase" evidence="6">
    <location>
        <begin position="2"/>
        <end position="209"/>
    </location>
</feature>
<dbReference type="AlphaFoldDB" id="A0A3P7PAX0"/>
<dbReference type="KEGG" id="cbar:PATL70BA_0224"/>
<dbReference type="InterPro" id="IPR014776">
    <property type="entry name" value="4pyrrole_Mease_sub2"/>
</dbReference>
<keyword evidence="8" id="KW-1185">Reference proteome</keyword>
<dbReference type="InterPro" id="IPR014777">
    <property type="entry name" value="4pyrrole_Mease_sub1"/>
</dbReference>
<dbReference type="Gene3D" id="3.30.950.10">
    <property type="entry name" value="Methyltransferase, Cobalt-precorrin-4 Transmethylase, Domain 2"/>
    <property type="match status" value="1"/>
</dbReference>
<dbReference type="OrthoDB" id="9772960at2"/>
<dbReference type="Proteomes" id="UP000279029">
    <property type="component" value="Chromosome"/>
</dbReference>
<dbReference type="NCBIfam" id="TIGR01466">
    <property type="entry name" value="cobJ_cbiH"/>
    <property type="match status" value="1"/>
</dbReference>
<dbReference type="InterPro" id="IPR035996">
    <property type="entry name" value="4pyrrol_Methylase_sf"/>
</dbReference>
<protein>
    <submittedName>
        <fullName evidence="7">Putative cobalt-factor III C(17)-methyltransferase</fullName>
        <ecNumber evidence="7">2.1.1.-</ecNumber>
    </submittedName>
</protein>
<proteinExistence type="predicted"/>
<dbReference type="InterPro" id="IPR006363">
    <property type="entry name" value="Cbl_synth_CobJ/CibH_dom"/>
</dbReference>
<dbReference type="GO" id="GO:0008168">
    <property type="term" value="F:methyltransferase activity"/>
    <property type="evidence" value="ECO:0007669"/>
    <property type="project" value="UniProtKB-KW"/>
</dbReference>
<gene>
    <name evidence="7" type="primary">cbiH</name>
    <name evidence="7" type="ORF">PATL70BA_0224</name>
</gene>
<dbReference type="GO" id="GO:0032259">
    <property type="term" value="P:methylation"/>
    <property type="evidence" value="ECO:0007669"/>
    <property type="project" value="UniProtKB-KW"/>
</dbReference>
<evidence type="ECO:0000256" key="3">
    <source>
        <dbReference type="ARBA" id="ARBA00022603"/>
    </source>
</evidence>
<keyword evidence="5" id="KW-0949">S-adenosyl-L-methionine</keyword>
<dbReference type="Pfam" id="PF00590">
    <property type="entry name" value="TP_methylase"/>
    <property type="match status" value="1"/>
</dbReference>
<dbReference type="EC" id="2.1.1.-" evidence="7"/>
<dbReference type="Gene3D" id="3.40.1010.10">
    <property type="entry name" value="Cobalt-precorrin-4 Transmethylase, Domain 1"/>
    <property type="match status" value="1"/>
</dbReference>
<dbReference type="CDD" id="cd11646">
    <property type="entry name" value="Precorrin_3B_C17_MT"/>
    <property type="match status" value="1"/>
</dbReference>
<evidence type="ECO:0000313" key="7">
    <source>
        <dbReference type="EMBL" id="VDN46068.1"/>
    </source>
</evidence>
<evidence type="ECO:0000256" key="5">
    <source>
        <dbReference type="ARBA" id="ARBA00022691"/>
    </source>
</evidence>
<evidence type="ECO:0000313" key="8">
    <source>
        <dbReference type="Proteomes" id="UP000279029"/>
    </source>
</evidence>
<name>A0A3P7PAX0_9FIRM</name>
<dbReference type="InterPro" id="IPR000878">
    <property type="entry name" value="4pyrrol_Mease"/>
</dbReference>
<evidence type="ECO:0000256" key="4">
    <source>
        <dbReference type="ARBA" id="ARBA00022679"/>
    </source>
</evidence>
<comment type="pathway">
    <text evidence="1">Cofactor biosynthesis; adenosylcobalamin biosynthesis.</text>
</comment>
<dbReference type="UniPathway" id="UPA00148"/>
<evidence type="ECO:0000256" key="1">
    <source>
        <dbReference type="ARBA" id="ARBA00004953"/>
    </source>
</evidence>
<accession>A0A3P7PAX0</accession>
<keyword evidence="2" id="KW-0169">Cobalamin biosynthesis</keyword>
<dbReference type="PANTHER" id="PTHR47036:SF1">
    <property type="entry name" value="COBALT-FACTOR III C(17)-METHYLTRANSFERASE-RELATED"/>
    <property type="match status" value="1"/>
</dbReference>
<dbReference type="SUPFAM" id="SSF53790">
    <property type="entry name" value="Tetrapyrrole methylase"/>
    <property type="match status" value="1"/>
</dbReference>
<dbReference type="EMBL" id="LR130778">
    <property type="protein sequence ID" value="VDN46068.1"/>
    <property type="molecule type" value="Genomic_DNA"/>
</dbReference>
<sequence>MIKVVGIGSGQVKNLTLEAIEAIKTAEVIVGYRTYIEWIQPLIDQNSKAQKIITTGMTGEVKRCQAALEASRKGENVVVISSGDSGIYGMAGLIYELSDSEDEIRVIPGVTSSSIAAATLGAPLMHDFVSISLSDLMTTYDLIMKRVRLAAEGDFVICLYNPRSKGRPHHLEDALKIIKDIQGDDLVVGRVTDAGREEEEVAYSTLKEFDVQDVNMRTMVIIGNQNTHMHHGKMVTPRGYRL</sequence>
<evidence type="ECO:0000259" key="6">
    <source>
        <dbReference type="Pfam" id="PF00590"/>
    </source>
</evidence>
<reference evidence="7 8" key="1">
    <citation type="submission" date="2018-09" db="EMBL/GenBank/DDBJ databases">
        <authorList>
            <person name="Postec A."/>
        </authorList>
    </citation>
    <scope>NUCLEOTIDE SEQUENCE [LARGE SCALE GENOMIC DNA]</scope>
    <source>
        <strain evidence="7">70B-A</strain>
    </source>
</reference>
<keyword evidence="4 7" id="KW-0808">Transferase</keyword>
<evidence type="ECO:0000256" key="2">
    <source>
        <dbReference type="ARBA" id="ARBA00022573"/>
    </source>
</evidence>
<dbReference type="PANTHER" id="PTHR47036">
    <property type="entry name" value="COBALT-FACTOR III C(17)-METHYLTRANSFERASE-RELATED"/>
    <property type="match status" value="1"/>
</dbReference>
<dbReference type="GO" id="GO:0009236">
    <property type="term" value="P:cobalamin biosynthetic process"/>
    <property type="evidence" value="ECO:0007669"/>
    <property type="project" value="UniProtKB-UniPathway"/>
</dbReference>
<dbReference type="InterPro" id="IPR051810">
    <property type="entry name" value="Precorrin_MeTrfase"/>
</dbReference>
<dbReference type="RefSeq" id="WP_125135639.1">
    <property type="nucleotide sequence ID" value="NZ_LR130778.1"/>
</dbReference>
<organism evidence="7 8">
    <name type="scientific">Petrocella atlantisensis</name>
    <dbReference type="NCBI Taxonomy" id="2173034"/>
    <lineage>
        <taxon>Bacteria</taxon>
        <taxon>Bacillati</taxon>
        <taxon>Bacillota</taxon>
        <taxon>Clostridia</taxon>
        <taxon>Lachnospirales</taxon>
        <taxon>Vallitaleaceae</taxon>
        <taxon>Petrocella</taxon>
    </lineage>
</organism>
<keyword evidence="3 7" id="KW-0489">Methyltransferase</keyword>